<reference evidence="2" key="1">
    <citation type="journal article" date="2019" name="Int. J. Syst. Evol. Microbiol.">
        <title>The Global Catalogue of Microorganisms (GCM) 10K type strain sequencing project: providing services to taxonomists for standard genome sequencing and annotation.</title>
        <authorList>
            <consortium name="The Broad Institute Genomics Platform"/>
            <consortium name="The Broad Institute Genome Sequencing Center for Infectious Disease"/>
            <person name="Wu L."/>
            <person name="Ma J."/>
        </authorList>
    </citation>
    <scope>NUCLEOTIDE SEQUENCE [LARGE SCALE GENOMIC DNA]</scope>
    <source>
        <strain evidence="2">CECT 7806</strain>
    </source>
</reference>
<organism evidence="1 2">
    <name type="scientific">Methylobacterium longum</name>
    <dbReference type="NCBI Taxonomy" id="767694"/>
    <lineage>
        <taxon>Bacteria</taxon>
        <taxon>Pseudomonadati</taxon>
        <taxon>Pseudomonadota</taxon>
        <taxon>Alphaproteobacteria</taxon>
        <taxon>Hyphomicrobiales</taxon>
        <taxon>Methylobacteriaceae</taxon>
        <taxon>Methylobacterium</taxon>
    </lineage>
</organism>
<name>A0ABT8AQA2_9HYPH</name>
<dbReference type="InterPro" id="IPR036412">
    <property type="entry name" value="HAD-like_sf"/>
</dbReference>
<dbReference type="NCBIfam" id="TIGR01681">
    <property type="entry name" value="HAD-SF-IIIC"/>
    <property type="match status" value="1"/>
</dbReference>
<keyword evidence="2" id="KW-1185">Reference proteome</keyword>
<accession>A0ABT8AQA2</accession>
<dbReference type="InterPro" id="IPR023214">
    <property type="entry name" value="HAD_sf"/>
</dbReference>
<evidence type="ECO:0000313" key="2">
    <source>
        <dbReference type="Proteomes" id="UP001244297"/>
    </source>
</evidence>
<dbReference type="Proteomes" id="UP001244297">
    <property type="component" value="Unassembled WGS sequence"/>
</dbReference>
<protein>
    <submittedName>
        <fullName evidence="1">HAD-IIIC family phosphatase</fullName>
    </submittedName>
</protein>
<sequence length="625" mass="68869">MIDTLYEDLAWLPAAPPDFRERCRLVAQNDDPGRELRALASYALSTPQLNRLASAFERVTSPSDRLPQLAPFRLGLLGNGTLDAIAPAIVASSLRHGFAMECVTVPFGTFAQQAYDPASLIHRARCDAVLLALDARALPLHGPAMDREEARTVVDGAVAVLDGLRSALHAGSGTTCIVQTLAAFPETLFGNADRRTSTTSRYLVDAFNERLIAGLTGSPDVLLDCAALAETVGLGRWHSPAQWNLAKLPFADAYVPVYADQVARLVGAIKGKSRRCLVLDLDNTVWGGVVGDVGMENIAIAEGDAVGEAFRSVQRFALELRERGVVLAVSSKNDDAVARRVFREHPDMLLRENHIAVFQANWKDKASNIKAISEELSLGLDAFVFLDDNPAERGIVRQMLPDVAVPELPADPAYYARTLAAAGYFESTVFSPEDRQRADYYERNAKRVALQKELGGLDEYLASLDMEITFSPFDAYGRDRIAQLINKSNQFNLTTKRYTPAEIAQLERDSDVLALQIRLSDVFGDNGMISVVICRRADRAVWTIDTWLMSCRVLGRGVERMVLRELIARARACGIARLTGYFIPTGRNELVRDHYASLGFRPDGEAWCYDVTESEPEPTMRVRYG</sequence>
<dbReference type="NCBIfam" id="TIGR01686">
    <property type="entry name" value="FkbH"/>
    <property type="match status" value="1"/>
</dbReference>
<dbReference type="SUPFAM" id="SSF56784">
    <property type="entry name" value="HAD-like"/>
    <property type="match status" value="1"/>
</dbReference>
<dbReference type="InterPro" id="IPR010037">
    <property type="entry name" value="FkbH_domain"/>
</dbReference>
<proteinExistence type="predicted"/>
<dbReference type="InterPro" id="IPR016181">
    <property type="entry name" value="Acyl_CoA_acyltransferase"/>
</dbReference>
<dbReference type="SUPFAM" id="SSF55729">
    <property type="entry name" value="Acyl-CoA N-acyltransferases (Nat)"/>
    <property type="match status" value="1"/>
</dbReference>
<evidence type="ECO:0000313" key="1">
    <source>
        <dbReference type="EMBL" id="MDN3572079.1"/>
    </source>
</evidence>
<dbReference type="Gene3D" id="3.40.50.1110">
    <property type="entry name" value="SGNH hydrolase"/>
    <property type="match status" value="1"/>
</dbReference>
<dbReference type="RefSeq" id="WP_238287089.1">
    <property type="nucleotide sequence ID" value="NZ_BPQS01000008.1"/>
</dbReference>
<dbReference type="InterPro" id="IPR010033">
    <property type="entry name" value="HAD_SF_ppase_IIIC"/>
</dbReference>
<dbReference type="InterPro" id="IPR036514">
    <property type="entry name" value="SGNH_hydro_sf"/>
</dbReference>
<dbReference type="EMBL" id="JAUFPT010000054">
    <property type="protein sequence ID" value="MDN3572079.1"/>
    <property type="molecule type" value="Genomic_DNA"/>
</dbReference>
<gene>
    <name evidence="1" type="ORF">QWZ18_15760</name>
</gene>
<dbReference type="Gene3D" id="3.40.50.1000">
    <property type="entry name" value="HAD superfamily/HAD-like"/>
    <property type="match status" value="1"/>
</dbReference>
<comment type="caution">
    <text evidence="1">The sequence shown here is derived from an EMBL/GenBank/DDBJ whole genome shotgun (WGS) entry which is preliminary data.</text>
</comment>